<comment type="caution">
    <text evidence="2">The sequence shown here is derived from an EMBL/GenBank/DDBJ whole genome shotgun (WGS) entry which is preliminary data.</text>
</comment>
<gene>
    <name evidence="2" type="ORF">D1614_05930</name>
</gene>
<evidence type="ECO:0000313" key="3">
    <source>
        <dbReference type="Proteomes" id="UP000265926"/>
    </source>
</evidence>
<organism evidence="2 3">
    <name type="scientific">Maribellus luteus</name>
    <dbReference type="NCBI Taxonomy" id="2305463"/>
    <lineage>
        <taxon>Bacteria</taxon>
        <taxon>Pseudomonadati</taxon>
        <taxon>Bacteroidota</taxon>
        <taxon>Bacteroidia</taxon>
        <taxon>Marinilabiliales</taxon>
        <taxon>Prolixibacteraceae</taxon>
        <taxon>Maribellus</taxon>
    </lineage>
</organism>
<keyword evidence="3" id="KW-1185">Reference proteome</keyword>
<name>A0A399T4K3_9BACT</name>
<evidence type="ECO:0000256" key="1">
    <source>
        <dbReference type="SAM" id="MobiDB-lite"/>
    </source>
</evidence>
<accession>A0A399T4K3</accession>
<sequence>MSGFLLNPERKEVVAGREFTLSPVPVRPGHSGGSPFAEGKDDQPLQAKTNHKTWGQLQANRPSLLAGKEKRMGRTTQHSIVLIDSEN</sequence>
<dbReference type="EMBL" id="QWGR01000003">
    <property type="protein sequence ID" value="RIJ49101.1"/>
    <property type="molecule type" value="Genomic_DNA"/>
</dbReference>
<reference evidence="2 3" key="1">
    <citation type="submission" date="2018-08" db="EMBL/GenBank/DDBJ databases">
        <title>Pallidiluteibacterium maritimus gen. nov., sp. nov., isolated from coastal sediment.</title>
        <authorList>
            <person name="Zhou L.Y."/>
        </authorList>
    </citation>
    <scope>NUCLEOTIDE SEQUENCE [LARGE SCALE GENOMIC DNA]</scope>
    <source>
        <strain evidence="2 3">XSD2</strain>
    </source>
</reference>
<dbReference type="Proteomes" id="UP000265926">
    <property type="component" value="Unassembled WGS sequence"/>
</dbReference>
<proteinExistence type="predicted"/>
<feature type="region of interest" description="Disordered" evidence="1">
    <location>
        <begin position="24"/>
        <end position="47"/>
    </location>
</feature>
<protein>
    <submittedName>
        <fullName evidence="2">Uncharacterized protein</fullName>
    </submittedName>
</protein>
<dbReference type="AlphaFoldDB" id="A0A399T4K3"/>
<evidence type="ECO:0000313" key="2">
    <source>
        <dbReference type="EMBL" id="RIJ49101.1"/>
    </source>
</evidence>